<dbReference type="UniPathway" id="UPA00640">
    <property type="reaction ID" value="UER00694"/>
</dbReference>
<dbReference type="GO" id="GO:0018759">
    <property type="term" value="F:methenyltetrahydromethanopterin cyclohydrolase activity"/>
    <property type="evidence" value="ECO:0007669"/>
    <property type="project" value="UniProtKB-UniRule"/>
</dbReference>
<evidence type="ECO:0000256" key="5">
    <source>
        <dbReference type="ARBA" id="ARBA00022490"/>
    </source>
</evidence>
<name>A0A832ZZG0_9EURY</name>
<comment type="caution">
    <text evidence="12">The sequence shown here is derived from an EMBL/GenBank/DDBJ whole genome shotgun (WGS) entry which is preliminary data.</text>
</comment>
<evidence type="ECO:0000256" key="2">
    <source>
        <dbReference type="ARBA" id="ARBA00006902"/>
    </source>
</evidence>
<evidence type="ECO:0000256" key="9">
    <source>
        <dbReference type="ARBA" id="ARBA00030468"/>
    </source>
</evidence>
<dbReference type="GO" id="GO:0019386">
    <property type="term" value="P:methanogenesis, from carbon dioxide"/>
    <property type="evidence" value="ECO:0007669"/>
    <property type="project" value="UniProtKB-UniRule"/>
</dbReference>
<reference evidence="12" key="1">
    <citation type="journal article" date="2020" name="ISME J.">
        <title>Gammaproteobacteria mediating utilization of methyl-, sulfur- and petroleum organic compounds in deep ocean hydrothermal plumes.</title>
        <authorList>
            <person name="Zhou Z."/>
            <person name="Liu Y."/>
            <person name="Pan J."/>
            <person name="Cron B.R."/>
            <person name="Toner B.M."/>
            <person name="Anantharaman K."/>
            <person name="Breier J.A."/>
            <person name="Dick G.J."/>
            <person name="Li M."/>
        </authorList>
    </citation>
    <scope>NUCLEOTIDE SEQUENCE</scope>
    <source>
        <strain evidence="12">SZUA-1534</strain>
    </source>
</reference>
<dbReference type="Pfam" id="PF02289">
    <property type="entry name" value="MCH"/>
    <property type="match status" value="1"/>
</dbReference>
<evidence type="ECO:0000313" key="12">
    <source>
        <dbReference type="EMBL" id="HIQ32966.1"/>
    </source>
</evidence>
<organism evidence="12 13">
    <name type="scientific">Methanothermococcus okinawensis</name>
    <dbReference type="NCBI Taxonomy" id="155863"/>
    <lineage>
        <taxon>Archaea</taxon>
        <taxon>Methanobacteriati</taxon>
        <taxon>Methanobacteriota</taxon>
        <taxon>Methanomada group</taxon>
        <taxon>Methanococci</taxon>
        <taxon>Methanococcales</taxon>
        <taxon>Methanococcaceae</taxon>
        <taxon>Methanothermococcus</taxon>
    </lineage>
</organism>
<dbReference type="SUPFAM" id="SSF56199">
    <property type="entry name" value="Methenyltetrahydromethanopterin cyclohydrolase"/>
    <property type="match status" value="1"/>
</dbReference>
<keyword evidence="8 11" id="KW-0484">Methanogenesis</keyword>
<accession>A0A832ZZG0</accession>
<evidence type="ECO:0000256" key="11">
    <source>
        <dbReference type="HAMAP-Rule" id="MF_00486"/>
    </source>
</evidence>
<protein>
    <recommendedName>
        <fullName evidence="4 11">Methenyltetrahydromethanopterin cyclohydrolase</fullName>
        <ecNumber evidence="3 11">3.5.4.27</ecNumber>
    </recommendedName>
    <alternativeName>
        <fullName evidence="9 11">Methenyl-H4MPT cyclohydrolase</fullName>
    </alternativeName>
</protein>
<dbReference type="NCBIfam" id="TIGR03120">
    <property type="entry name" value="one_C_mch"/>
    <property type="match status" value="1"/>
</dbReference>
<dbReference type="HAMAP" id="MF_00486">
    <property type="entry name" value="McH"/>
    <property type="match status" value="1"/>
</dbReference>
<evidence type="ECO:0000256" key="4">
    <source>
        <dbReference type="ARBA" id="ARBA00020597"/>
    </source>
</evidence>
<evidence type="ECO:0000256" key="8">
    <source>
        <dbReference type="ARBA" id="ARBA00022994"/>
    </source>
</evidence>
<comment type="subcellular location">
    <subcellularLocation>
        <location evidence="1 11">Cytoplasm</location>
    </subcellularLocation>
</comment>
<dbReference type="EC" id="3.5.4.27" evidence="3 11"/>
<comment type="function">
    <text evidence="11">Catalyzes the reversible interconversion of 5-formyl-H(4)MPT to methenyl-H(4)MPT(+).</text>
</comment>
<comment type="catalytic activity">
    <reaction evidence="10 11">
        <text>5,10-methenyl-5,6,7,8-tetrahydromethanopterin + H2O = N(5)-formyl-5,6,7,8-tetrahydromethanopterin + H(+)</text>
        <dbReference type="Rhea" id="RHEA:19053"/>
        <dbReference type="ChEBI" id="CHEBI:15377"/>
        <dbReference type="ChEBI" id="CHEBI:15378"/>
        <dbReference type="ChEBI" id="CHEBI:58018"/>
        <dbReference type="ChEBI" id="CHEBI:58337"/>
        <dbReference type="EC" id="3.5.4.27"/>
    </reaction>
</comment>
<keyword evidence="6 11" id="KW-0554">One-carbon metabolism</keyword>
<evidence type="ECO:0000313" key="13">
    <source>
        <dbReference type="Proteomes" id="UP000623215"/>
    </source>
</evidence>
<keyword evidence="7 11" id="KW-0378">Hydrolase</keyword>
<evidence type="ECO:0000256" key="10">
    <source>
        <dbReference type="ARBA" id="ARBA00048684"/>
    </source>
</evidence>
<dbReference type="Proteomes" id="UP000623215">
    <property type="component" value="Unassembled WGS sequence"/>
</dbReference>
<dbReference type="CDD" id="cd00545">
    <property type="entry name" value="MCH"/>
    <property type="match status" value="1"/>
</dbReference>
<evidence type="ECO:0000256" key="3">
    <source>
        <dbReference type="ARBA" id="ARBA00012765"/>
    </source>
</evidence>
<dbReference type="GO" id="GO:0006730">
    <property type="term" value="P:one-carbon metabolic process"/>
    <property type="evidence" value="ECO:0007669"/>
    <property type="project" value="UniProtKB-UniRule"/>
</dbReference>
<evidence type="ECO:0000256" key="1">
    <source>
        <dbReference type="ARBA" id="ARBA00004496"/>
    </source>
</evidence>
<evidence type="ECO:0000256" key="6">
    <source>
        <dbReference type="ARBA" id="ARBA00022563"/>
    </source>
</evidence>
<dbReference type="AlphaFoldDB" id="A0A832ZZG0"/>
<sequence length="324" mass="34987">MLSVNLKALPIVKEMMEKKEELRIEVKTLENGAKVIDCGVNVPGSFEAGKAFTKVCLGGLAEVGIALEEGLNSEEISLPSIKVVTSHPAVSTLGSQKAGWVVKVGKYFAMGSGPARALAKMPKSTYEEIGYEDNADVAILCLESSKLPDEDVAQYVADKCGVEVENVYLLVAPTASLVGSIQISGRVVENGTYKMLEVLNFDVKKVKYAAGIAPIAPIVGDDLVMMGATNDMVLYGGKTYYYIESEEGDDIEELCRKLPSSASPDYGKPFLEVFKAANYDFYKIDKGIFAPAVVTLNDIRTGKVVSSGKVDVEVIKRSLNYKRI</sequence>
<dbReference type="EMBL" id="DQVW01000111">
    <property type="protein sequence ID" value="HIQ32966.1"/>
    <property type="molecule type" value="Genomic_DNA"/>
</dbReference>
<evidence type="ECO:0000256" key="7">
    <source>
        <dbReference type="ARBA" id="ARBA00022801"/>
    </source>
</evidence>
<proteinExistence type="inferred from homology"/>
<dbReference type="Gene3D" id="3.30.1030.10">
    <property type="entry name" value="Methenyltetrahydromethanopterin Cyclohydrolase, Chain A, domain 2"/>
    <property type="match status" value="1"/>
</dbReference>
<gene>
    <name evidence="11 12" type="primary">mch</name>
    <name evidence="12" type="ORF">EYH55_05770</name>
</gene>
<comment type="similarity">
    <text evidence="2 11">Belongs to the MCH family.</text>
</comment>
<keyword evidence="5 11" id="KW-0963">Cytoplasm</keyword>
<dbReference type="GO" id="GO:0005737">
    <property type="term" value="C:cytoplasm"/>
    <property type="evidence" value="ECO:0007669"/>
    <property type="project" value="UniProtKB-SubCell"/>
</dbReference>
<comment type="pathway">
    <text evidence="11">One-carbon metabolism; methanogenesis from CO(2); 5,10-methenyl-5,6,7,8-tetrahydromethanopterin from CO(2): step 3/3.</text>
</comment>
<dbReference type="Gene3D" id="3.10.340.11">
    <property type="entry name" value="Methenyltetrahydromethanopterin Cyclohydrolase, Chain A, domain 1"/>
    <property type="match status" value="1"/>
</dbReference>
<dbReference type="InterPro" id="IPR003209">
    <property type="entry name" value="METHMP_CycHdrlase"/>
</dbReference>